<dbReference type="eggNOG" id="ENOG5032CRF">
    <property type="taxonomic scope" value="Bacteria"/>
</dbReference>
<gene>
    <name evidence="2" type="ordered locus">Sala_2658</name>
</gene>
<organism evidence="2 3">
    <name type="scientific">Sphingopyxis alaskensis (strain DSM 13593 / LMG 18877 / RB2256)</name>
    <name type="common">Sphingomonas alaskensis</name>
    <dbReference type="NCBI Taxonomy" id="317655"/>
    <lineage>
        <taxon>Bacteria</taxon>
        <taxon>Pseudomonadati</taxon>
        <taxon>Pseudomonadota</taxon>
        <taxon>Alphaproteobacteria</taxon>
        <taxon>Sphingomonadales</taxon>
        <taxon>Sphingomonadaceae</taxon>
        <taxon>Sphingopyxis</taxon>
    </lineage>
</organism>
<sequence length="106" mass="11693">MKASRQRPDIRAGRFRPSRPSSLHHSSPAHFASGFRIFRSHMMRTSQIDTATADELAPVLLLALQRLGQLGRPGAIALARQVEDDDADFDEAVEWIADIASGGLRE</sequence>
<dbReference type="KEGG" id="sal:Sala_2658"/>
<dbReference type="Proteomes" id="UP000006578">
    <property type="component" value="Chromosome"/>
</dbReference>
<feature type="compositionally biased region" description="Basic and acidic residues" evidence="1">
    <location>
        <begin position="1"/>
        <end position="12"/>
    </location>
</feature>
<evidence type="ECO:0000256" key="1">
    <source>
        <dbReference type="SAM" id="MobiDB-lite"/>
    </source>
</evidence>
<reference evidence="2 3" key="1">
    <citation type="journal article" date="2009" name="Proc. Natl. Acad. Sci. U.S.A.">
        <title>The genomic basis of trophic strategy in marine bacteria.</title>
        <authorList>
            <person name="Lauro F.M."/>
            <person name="McDougald D."/>
            <person name="Thomas T."/>
            <person name="Williams T.J."/>
            <person name="Egan S."/>
            <person name="Rice S."/>
            <person name="DeMaere M.Z."/>
            <person name="Ting L."/>
            <person name="Ertan H."/>
            <person name="Johnson J."/>
            <person name="Ferriera S."/>
            <person name="Lapidus A."/>
            <person name="Anderson I."/>
            <person name="Kyrpides N."/>
            <person name="Munk A.C."/>
            <person name="Detter C."/>
            <person name="Han C.S."/>
            <person name="Brown M.V."/>
            <person name="Robb F.T."/>
            <person name="Kjelleberg S."/>
            <person name="Cavicchioli R."/>
        </authorList>
    </citation>
    <scope>NUCLEOTIDE SEQUENCE [LARGE SCALE GENOMIC DNA]</scope>
    <source>
        <strain evidence="3">DSM 13593 / LMG 18877 / RB2256</strain>
    </source>
</reference>
<dbReference type="EMBL" id="CP000356">
    <property type="protein sequence ID" value="ABF54363.1"/>
    <property type="molecule type" value="Genomic_DNA"/>
</dbReference>
<dbReference type="HOGENOM" id="CLU_2221512_0_0_5"/>
<dbReference type="STRING" id="317655.Sala_2658"/>
<accession>Q1GPQ9</accession>
<evidence type="ECO:0000313" key="3">
    <source>
        <dbReference type="Proteomes" id="UP000006578"/>
    </source>
</evidence>
<dbReference type="AlphaFoldDB" id="Q1GPQ9"/>
<feature type="region of interest" description="Disordered" evidence="1">
    <location>
        <begin position="1"/>
        <end position="28"/>
    </location>
</feature>
<feature type="compositionally biased region" description="Low complexity" evidence="1">
    <location>
        <begin position="18"/>
        <end position="28"/>
    </location>
</feature>
<protein>
    <submittedName>
        <fullName evidence="2">Uncharacterized protein</fullName>
    </submittedName>
</protein>
<name>Q1GPQ9_SPHAL</name>
<evidence type="ECO:0000313" key="2">
    <source>
        <dbReference type="EMBL" id="ABF54363.1"/>
    </source>
</evidence>
<keyword evidence="3" id="KW-1185">Reference proteome</keyword>
<proteinExistence type="predicted"/>